<evidence type="ECO:0000313" key="2">
    <source>
        <dbReference type="EMBL" id="KAF0700778.1"/>
    </source>
</evidence>
<dbReference type="Proteomes" id="UP000332933">
    <property type="component" value="Unassembled WGS sequence"/>
</dbReference>
<evidence type="ECO:0000256" key="1">
    <source>
        <dbReference type="SAM" id="MobiDB-lite"/>
    </source>
</evidence>
<sequence>MWSSPGGVEFDFVNDMPQPDTILGHSNDPPHAVPLADSTLPSVVDVAAPNSLAPVGAPPSPSEGHTFPIQSPDSSILASDDFTFPHVWPPEGDNSVTVVKKTSTVLMTCPPDMQNVLPLQAPMSNKRMRSAHVPQATSIKPSKKLCTEELCTTLARLGGECAGHWG</sequence>
<feature type="region of interest" description="Disordered" evidence="1">
    <location>
        <begin position="16"/>
        <end position="36"/>
    </location>
</feature>
<dbReference type="EMBL" id="VJMH01005113">
    <property type="protein sequence ID" value="KAF0700778.1"/>
    <property type="molecule type" value="Genomic_DNA"/>
</dbReference>
<dbReference type="EMBL" id="CAADRA010005134">
    <property type="protein sequence ID" value="VFT85617.1"/>
    <property type="molecule type" value="Genomic_DNA"/>
</dbReference>
<reference evidence="3 4" key="1">
    <citation type="submission" date="2019-03" db="EMBL/GenBank/DDBJ databases">
        <authorList>
            <person name="Gaulin E."/>
            <person name="Dumas B."/>
        </authorList>
    </citation>
    <scope>NUCLEOTIDE SEQUENCE [LARGE SCALE GENOMIC DNA]</scope>
    <source>
        <strain evidence="3">CBS 568.67</strain>
    </source>
</reference>
<reference evidence="2" key="2">
    <citation type="submission" date="2019-06" db="EMBL/GenBank/DDBJ databases">
        <title>Genomics analysis of Aphanomyces spp. identifies a new class of oomycete effector associated with host adaptation.</title>
        <authorList>
            <person name="Gaulin E."/>
        </authorList>
    </citation>
    <scope>NUCLEOTIDE SEQUENCE</scope>
    <source>
        <strain evidence="2">CBS 578.67</strain>
    </source>
</reference>
<organism evidence="3 4">
    <name type="scientific">Aphanomyces stellatus</name>
    <dbReference type="NCBI Taxonomy" id="120398"/>
    <lineage>
        <taxon>Eukaryota</taxon>
        <taxon>Sar</taxon>
        <taxon>Stramenopiles</taxon>
        <taxon>Oomycota</taxon>
        <taxon>Saprolegniomycetes</taxon>
        <taxon>Saprolegniales</taxon>
        <taxon>Verrucalvaceae</taxon>
        <taxon>Aphanomyces</taxon>
    </lineage>
</organism>
<feature type="region of interest" description="Disordered" evidence="1">
    <location>
        <begin position="51"/>
        <end position="74"/>
    </location>
</feature>
<name>A0A485KL41_9STRA</name>
<keyword evidence="4" id="KW-1185">Reference proteome</keyword>
<gene>
    <name evidence="3" type="primary">Aste57867_8731</name>
    <name evidence="2" type="ORF">As57867_008697</name>
    <name evidence="3" type="ORF">ASTE57867_8731</name>
</gene>
<accession>A0A485KL41</accession>
<proteinExistence type="predicted"/>
<dbReference type="AlphaFoldDB" id="A0A485KL41"/>
<evidence type="ECO:0000313" key="3">
    <source>
        <dbReference type="EMBL" id="VFT85617.1"/>
    </source>
</evidence>
<protein>
    <submittedName>
        <fullName evidence="3">Aste57867_8731 protein</fullName>
    </submittedName>
</protein>
<evidence type="ECO:0000313" key="4">
    <source>
        <dbReference type="Proteomes" id="UP000332933"/>
    </source>
</evidence>